<reference evidence="5" key="3">
    <citation type="submission" date="2015-06" db="UniProtKB">
        <authorList>
            <consortium name="EnsemblMetazoa"/>
        </authorList>
    </citation>
    <scope>IDENTIFICATION</scope>
</reference>
<dbReference type="InterPro" id="IPR043987">
    <property type="entry name" value="CCZ1/INTU/HSP4_longin_1"/>
</dbReference>
<dbReference type="HOGENOM" id="CLU_037828_0_0_1"/>
<evidence type="ECO:0000313" key="5">
    <source>
        <dbReference type="EnsemblMetazoa" id="CapteP170709"/>
    </source>
</evidence>
<dbReference type="Pfam" id="PF19031">
    <property type="entry name" value="Intu_longin_1"/>
    <property type="match status" value="1"/>
</dbReference>
<feature type="domain" description="CCZ1/INTU second Longin" evidence="3">
    <location>
        <begin position="199"/>
        <end position="323"/>
    </location>
</feature>
<dbReference type="STRING" id="283909.R7TLK6"/>
<evidence type="ECO:0000313" key="4">
    <source>
        <dbReference type="EMBL" id="ELT94377.1"/>
    </source>
</evidence>
<dbReference type="OrthoDB" id="240546at2759"/>
<dbReference type="EMBL" id="AMQN01002529">
    <property type="status" value="NOT_ANNOTATED_CDS"/>
    <property type="molecule type" value="Genomic_DNA"/>
</dbReference>
<reference evidence="6" key="1">
    <citation type="submission" date="2012-12" db="EMBL/GenBank/DDBJ databases">
        <authorList>
            <person name="Hellsten U."/>
            <person name="Grimwood J."/>
            <person name="Chapman J.A."/>
            <person name="Shapiro H."/>
            <person name="Aerts A."/>
            <person name="Otillar R.P."/>
            <person name="Terry A.Y."/>
            <person name="Boore J.L."/>
            <person name="Simakov O."/>
            <person name="Marletaz F."/>
            <person name="Cho S.-J."/>
            <person name="Edsinger-Gonzales E."/>
            <person name="Havlak P."/>
            <person name="Kuo D.-H."/>
            <person name="Larsson T."/>
            <person name="Lv J."/>
            <person name="Arendt D."/>
            <person name="Savage R."/>
            <person name="Osoegawa K."/>
            <person name="de Jong P."/>
            <person name="Lindberg D.R."/>
            <person name="Seaver E.C."/>
            <person name="Weisblat D.A."/>
            <person name="Putnam N.H."/>
            <person name="Grigoriev I.V."/>
            <person name="Rokhsar D.S."/>
        </authorList>
    </citation>
    <scope>NUCLEOTIDE SEQUENCE</scope>
    <source>
        <strain evidence="6">I ESC-2004</strain>
    </source>
</reference>
<dbReference type="PANTHER" id="PTHR13056:SF0">
    <property type="entry name" value="VACUOLAR FUSION PROTEIN CCZ1 HOMOLOG-RELATED"/>
    <property type="match status" value="1"/>
</dbReference>
<keyword evidence="6" id="KW-1185">Reference proteome</keyword>
<sequence>MDINLLNFFVFNSNFGPREGEEHKRILFYHPSAIDIDTKIKQVGLCEAIIKFSQTFTDEPCSNVHTQKTRQLFLQVEPEYWMIMTVSVPYSQRSKDGQSFIEYHEDDVQDSVYDAVLHQAYDMFKFFNGTMEKIVAESGIEELLRRLEHFFSKYLITLKLSQSSIMDVINGIHFLPLDKNTYLRIQCFINLLEAQFPRVKYTAFLFNDQLVWSGLEQEDMRVLYAYLTTGLFPSYNESELQGPQSKSANTAHHGKFILGPPNLKDETNVGKIPRIYLIRRASAESEECLLAVYRALNASVCLIMDGHTSLSFDYLRKLDRFLGPQLSSLATDIGDQYGKRSN</sequence>
<protein>
    <recommendedName>
        <fullName evidence="7">CCZ1/INTU/HSP4 first Longin domain-containing protein</fullName>
    </recommendedName>
</protein>
<proteinExistence type="inferred from homology"/>
<dbReference type="Proteomes" id="UP000014760">
    <property type="component" value="Unassembled WGS sequence"/>
</dbReference>
<dbReference type="GO" id="GO:0016192">
    <property type="term" value="P:vesicle-mediated transport"/>
    <property type="evidence" value="ECO:0007669"/>
    <property type="project" value="InterPro"/>
</dbReference>
<comment type="similarity">
    <text evidence="1">Belongs to the CCZ1 family.</text>
</comment>
<dbReference type="FunCoup" id="R7TLK6">
    <property type="interactions" value="2394"/>
</dbReference>
<evidence type="ECO:0008006" key="7">
    <source>
        <dbReference type="Google" id="ProtNLM"/>
    </source>
</evidence>
<gene>
    <name evidence="4" type="ORF">CAPTEDRAFT_170709</name>
</gene>
<feature type="domain" description="CCZ1/INTU/HSP4 first Longin" evidence="2">
    <location>
        <begin position="6"/>
        <end position="129"/>
    </location>
</feature>
<evidence type="ECO:0000259" key="3">
    <source>
        <dbReference type="Pfam" id="PF19032"/>
    </source>
</evidence>
<dbReference type="AlphaFoldDB" id="R7TLK6"/>
<accession>R7TLK6</accession>
<reference evidence="4 6" key="2">
    <citation type="journal article" date="2013" name="Nature">
        <title>Insights into bilaterian evolution from three spiralian genomes.</title>
        <authorList>
            <person name="Simakov O."/>
            <person name="Marletaz F."/>
            <person name="Cho S.J."/>
            <person name="Edsinger-Gonzales E."/>
            <person name="Havlak P."/>
            <person name="Hellsten U."/>
            <person name="Kuo D.H."/>
            <person name="Larsson T."/>
            <person name="Lv J."/>
            <person name="Arendt D."/>
            <person name="Savage R."/>
            <person name="Osoegawa K."/>
            <person name="de Jong P."/>
            <person name="Grimwood J."/>
            <person name="Chapman J.A."/>
            <person name="Shapiro H."/>
            <person name="Aerts A."/>
            <person name="Otillar R.P."/>
            <person name="Terry A.Y."/>
            <person name="Boore J.L."/>
            <person name="Grigoriev I.V."/>
            <person name="Lindberg D.R."/>
            <person name="Seaver E.C."/>
            <person name="Weisblat D.A."/>
            <person name="Putnam N.H."/>
            <person name="Rokhsar D.S."/>
        </authorList>
    </citation>
    <scope>NUCLEOTIDE SEQUENCE</scope>
    <source>
        <strain evidence="4 6">I ESC-2004</strain>
    </source>
</reference>
<name>R7TLK6_CAPTE</name>
<evidence type="ECO:0000256" key="1">
    <source>
        <dbReference type="ARBA" id="ARBA00005352"/>
    </source>
</evidence>
<dbReference type="OMA" id="CEEQMKG"/>
<dbReference type="InterPro" id="IPR043988">
    <property type="entry name" value="CCZ1/INTU_longin_2"/>
</dbReference>
<dbReference type="Pfam" id="PF19032">
    <property type="entry name" value="Intu_longin_2"/>
    <property type="match status" value="1"/>
</dbReference>
<evidence type="ECO:0000313" key="6">
    <source>
        <dbReference type="Proteomes" id="UP000014760"/>
    </source>
</evidence>
<organism evidence="4">
    <name type="scientific">Capitella teleta</name>
    <name type="common">Polychaete worm</name>
    <dbReference type="NCBI Taxonomy" id="283909"/>
    <lineage>
        <taxon>Eukaryota</taxon>
        <taxon>Metazoa</taxon>
        <taxon>Spiralia</taxon>
        <taxon>Lophotrochozoa</taxon>
        <taxon>Annelida</taxon>
        <taxon>Polychaeta</taxon>
        <taxon>Sedentaria</taxon>
        <taxon>Scolecida</taxon>
        <taxon>Capitellidae</taxon>
        <taxon>Capitella</taxon>
    </lineage>
</organism>
<dbReference type="InterPro" id="IPR013176">
    <property type="entry name" value="Ccz1"/>
</dbReference>
<dbReference type="EMBL" id="KB309449">
    <property type="protein sequence ID" value="ELT94377.1"/>
    <property type="molecule type" value="Genomic_DNA"/>
</dbReference>
<dbReference type="GO" id="GO:0035658">
    <property type="term" value="C:Mon1-Ccz1 complex"/>
    <property type="evidence" value="ECO:0007669"/>
    <property type="project" value="InterPro"/>
</dbReference>
<dbReference type="EnsemblMetazoa" id="CapteT170709">
    <property type="protein sequence ID" value="CapteP170709"/>
    <property type="gene ID" value="CapteG170709"/>
</dbReference>
<evidence type="ECO:0000259" key="2">
    <source>
        <dbReference type="Pfam" id="PF19031"/>
    </source>
</evidence>
<dbReference type="PANTHER" id="PTHR13056">
    <property type="entry name" value="VACUOLAR FUSION PROTEIN CCZ1 HOMOLOG-RELATED"/>
    <property type="match status" value="1"/>
</dbReference>